<keyword evidence="9" id="KW-0637">Prenyltransferase</keyword>
<dbReference type="InterPro" id="IPR043136">
    <property type="entry name" value="B30.2/SPRY_sf"/>
</dbReference>
<proteinExistence type="inferred from homology"/>
<evidence type="ECO:0000259" key="27">
    <source>
        <dbReference type="PROSITE" id="PS50119"/>
    </source>
</evidence>
<dbReference type="EMBL" id="JANIIK010000044">
    <property type="protein sequence ID" value="KAJ3603464.1"/>
    <property type="molecule type" value="Genomic_DNA"/>
</dbReference>
<dbReference type="Pfam" id="PF00643">
    <property type="entry name" value="zf-B_box"/>
    <property type="match status" value="1"/>
</dbReference>
<evidence type="ECO:0000256" key="12">
    <source>
        <dbReference type="ARBA" id="ARBA00022723"/>
    </source>
</evidence>
<dbReference type="InterPro" id="IPR040859">
    <property type="entry name" value="Midline-1_COS"/>
</dbReference>
<evidence type="ECO:0000313" key="32">
    <source>
        <dbReference type="Proteomes" id="UP001148018"/>
    </source>
</evidence>
<dbReference type="InterPro" id="IPR017907">
    <property type="entry name" value="Znf_RING_CS"/>
</dbReference>
<name>A0A9Q0EBD8_9TELE</name>
<evidence type="ECO:0000259" key="29">
    <source>
        <dbReference type="PROSITE" id="PS50853"/>
    </source>
</evidence>
<dbReference type="PANTHER" id="PTHR24099">
    <property type="entry name" value="E3 UBIQUITIN-PROTEIN LIGASE TRIM36-RELATED"/>
    <property type="match status" value="1"/>
</dbReference>
<comment type="cofactor">
    <cofactor evidence="1">
        <name>Mg(2+)</name>
        <dbReference type="ChEBI" id="CHEBI:18420"/>
    </cofactor>
</comment>
<dbReference type="InterPro" id="IPR036116">
    <property type="entry name" value="FN3_sf"/>
</dbReference>
<keyword evidence="32" id="KW-1185">Reference proteome</keyword>
<dbReference type="GO" id="GO:0004662">
    <property type="term" value="F:CAAX-protein geranylgeranyltransferase activity"/>
    <property type="evidence" value="ECO:0007669"/>
    <property type="project" value="UniProtKB-EC"/>
</dbReference>
<dbReference type="CDD" id="cd19778">
    <property type="entry name" value="Bbox2_TRIM36_C-I"/>
    <property type="match status" value="1"/>
</dbReference>
<accession>A0A9Q0EBD8</accession>
<dbReference type="InterPro" id="IPR050617">
    <property type="entry name" value="E3_ligase_FN3/SPRY"/>
</dbReference>
<dbReference type="PROSITE" id="PS50188">
    <property type="entry name" value="B302_SPRY"/>
    <property type="match status" value="1"/>
</dbReference>
<evidence type="ECO:0000256" key="16">
    <source>
        <dbReference type="ARBA" id="ARBA00022833"/>
    </source>
</evidence>
<dbReference type="InterPro" id="IPR047066">
    <property type="entry name" value="TRIM36_Bbox1_Zfn"/>
</dbReference>
<evidence type="ECO:0000259" key="28">
    <source>
        <dbReference type="PROSITE" id="PS50188"/>
    </source>
</evidence>
<dbReference type="SUPFAM" id="SSF57850">
    <property type="entry name" value="RING/U-box"/>
    <property type="match status" value="1"/>
</dbReference>
<evidence type="ECO:0000256" key="24">
    <source>
        <dbReference type="PROSITE-ProRule" id="PRU00024"/>
    </source>
</evidence>
<dbReference type="SUPFAM" id="SSF49899">
    <property type="entry name" value="Concanavalin A-like lectins/glucanases"/>
    <property type="match status" value="1"/>
</dbReference>
<dbReference type="InterPro" id="IPR047065">
    <property type="entry name" value="TRIM36_Bbox2_Zfn"/>
</dbReference>
<keyword evidence="13" id="KW-0677">Repeat</keyword>
<dbReference type="Pfam" id="PF22586">
    <property type="entry name" value="ANCHR-like_BBOX"/>
    <property type="match status" value="1"/>
</dbReference>
<dbReference type="InterPro" id="IPR001841">
    <property type="entry name" value="Znf_RING"/>
</dbReference>
<dbReference type="SUPFAM" id="SSF48239">
    <property type="entry name" value="Terpenoid cyclases/Protein prenyltransferases"/>
    <property type="match status" value="1"/>
</dbReference>
<dbReference type="GO" id="GO:0007340">
    <property type="term" value="P:acrosome reaction"/>
    <property type="evidence" value="ECO:0007669"/>
    <property type="project" value="TreeGrafter"/>
</dbReference>
<dbReference type="InterPro" id="IPR027370">
    <property type="entry name" value="Znf-RING_euk"/>
</dbReference>
<dbReference type="InterPro" id="IPR003961">
    <property type="entry name" value="FN3_dom"/>
</dbReference>
<dbReference type="SMART" id="SM00184">
    <property type="entry name" value="RING"/>
    <property type="match status" value="1"/>
</dbReference>
<evidence type="ECO:0000256" key="25">
    <source>
        <dbReference type="SAM" id="MobiDB-lite"/>
    </source>
</evidence>
<dbReference type="Proteomes" id="UP001148018">
    <property type="component" value="Unassembled WGS sequence"/>
</dbReference>
<dbReference type="OrthoDB" id="10040278at2759"/>
<dbReference type="Gene3D" id="2.60.120.920">
    <property type="match status" value="1"/>
</dbReference>
<reference evidence="31" key="1">
    <citation type="submission" date="2022-07" db="EMBL/GenBank/DDBJ databases">
        <title>Chromosome-level genome of Muraenolepis orangiensis.</title>
        <authorList>
            <person name="Kim J."/>
        </authorList>
    </citation>
    <scope>NUCLEOTIDE SEQUENCE</scope>
    <source>
        <strain evidence="31">KU_S4_2022</strain>
        <tissue evidence="31">Muscle</tissue>
    </source>
</reference>
<evidence type="ECO:0000256" key="19">
    <source>
        <dbReference type="ARBA" id="ARBA00023212"/>
    </source>
</evidence>
<dbReference type="CDD" id="cd00063">
    <property type="entry name" value="FN3"/>
    <property type="match status" value="1"/>
</dbReference>
<organism evidence="31 32">
    <name type="scientific">Muraenolepis orangiensis</name>
    <name type="common">Patagonian moray cod</name>
    <dbReference type="NCBI Taxonomy" id="630683"/>
    <lineage>
        <taxon>Eukaryota</taxon>
        <taxon>Metazoa</taxon>
        <taxon>Chordata</taxon>
        <taxon>Craniata</taxon>
        <taxon>Vertebrata</taxon>
        <taxon>Euteleostomi</taxon>
        <taxon>Actinopterygii</taxon>
        <taxon>Neopterygii</taxon>
        <taxon>Teleostei</taxon>
        <taxon>Neoteleostei</taxon>
        <taxon>Acanthomorphata</taxon>
        <taxon>Zeiogadaria</taxon>
        <taxon>Gadariae</taxon>
        <taxon>Gadiformes</taxon>
        <taxon>Muraenolepidoidei</taxon>
        <taxon>Muraenolepididae</taxon>
        <taxon>Muraenolepis</taxon>
    </lineage>
</organism>
<evidence type="ECO:0000256" key="23">
    <source>
        <dbReference type="ARBA" id="ARBA00078363"/>
    </source>
</evidence>
<evidence type="ECO:0000256" key="18">
    <source>
        <dbReference type="ARBA" id="ARBA00023054"/>
    </source>
</evidence>
<dbReference type="InterPro" id="IPR001870">
    <property type="entry name" value="B30.2/SPRY"/>
</dbReference>
<dbReference type="InterPro" id="IPR013320">
    <property type="entry name" value="ConA-like_dom_sf"/>
</dbReference>
<feature type="region of interest" description="Disordered" evidence="25">
    <location>
        <begin position="639"/>
        <end position="658"/>
    </location>
</feature>
<evidence type="ECO:0000256" key="13">
    <source>
        <dbReference type="ARBA" id="ARBA00022737"/>
    </source>
</evidence>
<dbReference type="CDD" id="cd19848">
    <property type="entry name" value="Bbox1_TRIM36_C-I"/>
    <property type="match status" value="1"/>
</dbReference>
<dbReference type="GO" id="GO:0008270">
    <property type="term" value="F:zinc ion binding"/>
    <property type="evidence" value="ECO:0007669"/>
    <property type="project" value="UniProtKB-KW"/>
</dbReference>
<dbReference type="GO" id="GO:0007051">
    <property type="term" value="P:spindle organization"/>
    <property type="evidence" value="ECO:0007669"/>
    <property type="project" value="TreeGrafter"/>
</dbReference>
<gene>
    <name evidence="31" type="ORF">NHX12_028210</name>
</gene>
<dbReference type="InterPro" id="IPR003649">
    <property type="entry name" value="Bbox_C"/>
</dbReference>
<dbReference type="InterPro" id="IPR000315">
    <property type="entry name" value="Znf_B-box"/>
</dbReference>
<evidence type="ECO:0000256" key="2">
    <source>
        <dbReference type="ARBA" id="ARBA00001947"/>
    </source>
</evidence>
<dbReference type="InterPro" id="IPR003879">
    <property type="entry name" value="Butyrophylin_SPRY"/>
</dbReference>
<dbReference type="Gene3D" id="1.50.10.20">
    <property type="match status" value="1"/>
</dbReference>
<feature type="domain" description="B30.2/SPRY" evidence="28">
    <location>
        <begin position="1139"/>
        <end position="1382"/>
    </location>
</feature>
<keyword evidence="11" id="KW-0493">Microtubule</keyword>
<dbReference type="PROSITE" id="PS00518">
    <property type="entry name" value="ZF_RING_1"/>
    <property type="match status" value="1"/>
</dbReference>
<evidence type="ECO:0000259" key="26">
    <source>
        <dbReference type="PROSITE" id="PS50089"/>
    </source>
</evidence>
<feature type="domain" description="COS" evidence="30">
    <location>
        <begin position="988"/>
        <end position="1045"/>
    </location>
</feature>
<dbReference type="InterPro" id="IPR001330">
    <property type="entry name" value="Prenyltrans"/>
</dbReference>
<dbReference type="SMART" id="SM00336">
    <property type="entry name" value="BBOX"/>
    <property type="match status" value="2"/>
</dbReference>
<dbReference type="InterPro" id="IPR041960">
    <property type="entry name" value="GGTase_I_beta"/>
</dbReference>
<keyword evidence="14 24" id="KW-0863">Zinc-finger</keyword>
<evidence type="ECO:0000313" key="31">
    <source>
        <dbReference type="EMBL" id="KAJ3603464.1"/>
    </source>
</evidence>
<comment type="similarity">
    <text evidence="5">Belongs to the protein prenyltransferase subunit beta family.</text>
</comment>
<dbReference type="PRINTS" id="PR01407">
    <property type="entry name" value="BUTYPHLNCDUF"/>
</dbReference>
<dbReference type="InterPro" id="IPR017903">
    <property type="entry name" value="COS_domain"/>
</dbReference>
<keyword evidence="10" id="KW-0808">Transferase</keyword>
<dbReference type="FunFam" id="4.10.830.40:FF:000001">
    <property type="entry name" value="E3 ubiquitin-protein ligase TRIM9 isoform X1"/>
    <property type="match status" value="1"/>
</dbReference>
<dbReference type="Gene3D" id="3.30.160.60">
    <property type="entry name" value="Classic Zinc Finger"/>
    <property type="match status" value="1"/>
</dbReference>
<dbReference type="Pfam" id="PF18568">
    <property type="entry name" value="COS"/>
    <property type="match status" value="1"/>
</dbReference>
<comment type="catalytic activity">
    <reaction evidence="21">
        <text>geranylgeranyl diphosphate + L-cysteinyl-[protein] = S-geranylgeranyl-L-cysteinyl-[protein] + diphosphate</text>
        <dbReference type="Rhea" id="RHEA:21240"/>
        <dbReference type="Rhea" id="RHEA-COMP:10131"/>
        <dbReference type="Rhea" id="RHEA-COMP:11537"/>
        <dbReference type="ChEBI" id="CHEBI:29950"/>
        <dbReference type="ChEBI" id="CHEBI:33019"/>
        <dbReference type="ChEBI" id="CHEBI:57533"/>
        <dbReference type="ChEBI" id="CHEBI:86021"/>
        <dbReference type="EC" id="2.5.1.59"/>
    </reaction>
</comment>
<dbReference type="PROSITE" id="PS50119">
    <property type="entry name" value="ZF_BBOX"/>
    <property type="match status" value="1"/>
</dbReference>
<dbReference type="PROSITE" id="PS50089">
    <property type="entry name" value="ZF_RING_2"/>
    <property type="match status" value="1"/>
</dbReference>
<dbReference type="SUPFAM" id="SSF57845">
    <property type="entry name" value="B-box zinc-binding domain"/>
    <property type="match status" value="1"/>
</dbReference>
<dbReference type="InterPro" id="IPR008930">
    <property type="entry name" value="Terpenoid_cyclase/PrenylTrfase"/>
</dbReference>
<evidence type="ECO:0000256" key="6">
    <source>
        <dbReference type="ARBA" id="ARBA00012700"/>
    </source>
</evidence>
<evidence type="ECO:0000256" key="8">
    <source>
        <dbReference type="ARBA" id="ARBA00022490"/>
    </source>
</evidence>
<evidence type="ECO:0000256" key="10">
    <source>
        <dbReference type="ARBA" id="ARBA00022679"/>
    </source>
</evidence>
<comment type="similarity">
    <text evidence="4">Belongs to the TRIM/RBCC family.</text>
</comment>
<keyword evidence="15" id="KW-0833">Ubl conjugation pathway</keyword>
<evidence type="ECO:0000256" key="4">
    <source>
        <dbReference type="ARBA" id="ARBA00008518"/>
    </source>
</evidence>
<evidence type="ECO:0000256" key="3">
    <source>
        <dbReference type="ARBA" id="ARBA00004245"/>
    </source>
</evidence>
<dbReference type="EC" id="2.5.1.59" evidence="6"/>
<feature type="domain" description="Fibronectin type-III" evidence="29">
    <location>
        <begin position="1047"/>
        <end position="1154"/>
    </location>
</feature>
<comment type="subunit">
    <text evidence="22">Heterodimer of FNTA and PGGT1B. PGGT1B mediates interaction with substrate peptides.</text>
</comment>
<evidence type="ECO:0000256" key="17">
    <source>
        <dbReference type="ARBA" id="ARBA00022842"/>
    </source>
</evidence>
<feature type="region of interest" description="Disordered" evidence="25">
    <location>
        <begin position="256"/>
        <end position="276"/>
    </location>
</feature>
<dbReference type="InterPro" id="IPR013783">
    <property type="entry name" value="Ig-like_fold"/>
</dbReference>
<evidence type="ECO:0000256" key="7">
    <source>
        <dbReference type="ARBA" id="ARBA00020603"/>
    </source>
</evidence>
<dbReference type="GO" id="GO:0005874">
    <property type="term" value="C:microtubule"/>
    <property type="evidence" value="ECO:0007669"/>
    <property type="project" value="UniProtKB-KW"/>
</dbReference>
<dbReference type="PANTHER" id="PTHR24099:SF18">
    <property type="entry name" value="E3 UBIQUITIN-PROTEIN LIGASE TRIM36"/>
    <property type="match status" value="1"/>
</dbReference>
<dbReference type="SUPFAM" id="SSF49265">
    <property type="entry name" value="Fibronectin type III"/>
    <property type="match status" value="1"/>
</dbReference>
<evidence type="ECO:0000256" key="9">
    <source>
        <dbReference type="ARBA" id="ARBA00022602"/>
    </source>
</evidence>
<keyword evidence="18" id="KW-0175">Coiled coil</keyword>
<keyword evidence="17" id="KW-0460">Magnesium</keyword>
<comment type="subcellular location">
    <subcellularLocation>
        <location evidence="3">Cytoplasm</location>
        <location evidence="3">Cytoskeleton</location>
    </subcellularLocation>
</comment>
<feature type="domain" description="B box-type" evidence="27">
    <location>
        <begin position="839"/>
        <end position="881"/>
    </location>
</feature>
<keyword evidence="19" id="KW-0206">Cytoskeleton</keyword>
<evidence type="ECO:0000256" key="11">
    <source>
        <dbReference type="ARBA" id="ARBA00022701"/>
    </source>
</evidence>
<dbReference type="GO" id="GO:0005953">
    <property type="term" value="C:CAAX-protein geranylgeranyltransferase complex"/>
    <property type="evidence" value="ECO:0007669"/>
    <property type="project" value="InterPro"/>
</dbReference>
<dbReference type="GO" id="GO:0001669">
    <property type="term" value="C:acrosomal vesicle"/>
    <property type="evidence" value="ECO:0007669"/>
    <property type="project" value="TreeGrafter"/>
</dbReference>
<dbReference type="Pfam" id="PF13445">
    <property type="entry name" value="zf-RING_UBOX"/>
    <property type="match status" value="1"/>
</dbReference>
<keyword evidence="16" id="KW-0862">Zinc</keyword>
<keyword evidence="8" id="KW-0963">Cytoplasm</keyword>
<dbReference type="Pfam" id="PF00432">
    <property type="entry name" value="Prenyltrans"/>
    <property type="match status" value="2"/>
</dbReference>
<dbReference type="FunFam" id="1.50.10.20:FF:000005">
    <property type="entry name" value="Geranylgeranyl transferase type-1 subunit beta"/>
    <property type="match status" value="1"/>
</dbReference>
<dbReference type="GO" id="GO:0004842">
    <property type="term" value="F:ubiquitin-protein transferase activity"/>
    <property type="evidence" value="ECO:0007669"/>
    <property type="project" value="TreeGrafter"/>
</dbReference>
<evidence type="ECO:0000256" key="20">
    <source>
        <dbReference type="ARBA" id="ARBA00031713"/>
    </source>
</evidence>
<dbReference type="Gene3D" id="3.30.40.10">
    <property type="entry name" value="Zinc/RING finger domain, C3HC4 (zinc finger)"/>
    <property type="match status" value="1"/>
</dbReference>
<evidence type="ECO:0000256" key="22">
    <source>
        <dbReference type="ARBA" id="ARBA00065714"/>
    </source>
</evidence>
<evidence type="ECO:0000256" key="14">
    <source>
        <dbReference type="ARBA" id="ARBA00022771"/>
    </source>
</evidence>
<dbReference type="Gene3D" id="2.60.40.10">
    <property type="entry name" value="Immunoglobulins"/>
    <property type="match status" value="1"/>
</dbReference>
<sequence length="1385" mass="156316">MDVELHSAIVVGTPRKVAVLLTSEVTWIEKVEKERILGAQCKKNGWSDLSGELEHIEKVLQEHRDAEKMSLEKELLNIHHGVRKFQRQLTDVKPAPELIEKLKEIMTEVDTAISAFKENQRSGFEELLKEEMVCSQEISAYDRKIHTWPLAVRPEPRAVSAPVLRGCRSADRDLPSEVRALESFLHKTGGLYGGWDQYDHQAFLKVWTRHGGRPALRQEARLYLPGKSLEEVEQHEDWFRELLELQDKKREAIQRWRTGRQREQHARTQGQEELHETTRMEEAKSQAQQHRLTVVFFALSGLDVLDALHVIEKDNMIEWIYSLQVLPTEDESNMKRCGFRGSSHIGLPYSSKGPGTAHPYDSGHIAMTYTGLASLLLLGDDLSRVNRRACLAGLKALQLEDGSFYAVLEGSENDMRFIYCAACICYMLDDWSGMDINKAIEWSGGSTFCAVASLRLMGRLEETLSERELDRIRRWCVMRQESGFHGRPNKPVDTCYSFWVGATLELLDVFQYTNYEKNRHYILSTQDRLVGGFAKWPDSHPDPLHAYFGLCGLSLLGEPHLMKVHPALNVTQRAFRHLQQLQQAWRDKVPIKNIERELICPICKELFTHPLILPCQHSVCHKCIRELLTLNHDDSFDAGSECSMPGSPRSRVPSPSMERLDRLVRSGPRAGTRCQPADLAPEITPQREGGRLGIEVDGVSVFGVALVVSTVLLVQTPTLLPVSPSSISSPGWRRNSLAPRVTTIPCPGCQHDIDLGERGISMLFRNFTLENIVERYRQAARAAVAIMCNVCKPPQPQEATKSCMDCKASYCNECFKLHHPWGTPKAQHEYVGPTTNFRPKVLMCPEHEMEKVNMYCEVCRRPVCHLCKLGGSHANHRVTSMGSAYKILKEKLAKSIHYLISKEDQVRTQISDLDVLIKQTEENGQLSERQANEHFDRLFETLQERKTEMLQSIEQSRSRRLDQLKGQVEEYQGMLENSGLVGYAQEVLKETDQSCFVQTAKQLHVRIQRATESLRTFHPASDPCFDEFVLDTSKEEMLLKELCFGGVPDPPLIDLSQSRVYNEATICWRLSEDHVPTDHQILEYRRLGGPSPSPSQVDGGVDPGAWRATERVYGPSTVVCDLEPNSLYGFRVRSCRNTIHSPYSPEVTLHTPPAPAFGFLFNDKCGFSPERLVLSQRRDSVESQAGLAFLLASERVQTGSYMGLDYIIGDMGITHGRHFWAFRVEPHSYLVKVGVASDSKLLEWFHNPRDTSSPRYDHDSGHDSGSEDACYELSQPFTLLTLGMGRLFIPKASASASSAAAASSSSASPAVVSAAACERVLPMPQRVGVCLDYDAGRVYFYDADTMRCLYERQVECSGTMYPAFGLMGSGKVHLEDFVTAKRLTF</sequence>
<evidence type="ECO:0000256" key="21">
    <source>
        <dbReference type="ARBA" id="ARBA00050428"/>
    </source>
</evidence>
<dbReference type="Gene3D" id="4.10.830.40">
    <property type="match status" value="1"/>
</dbReference>
<comment type="caution">
    <text evidence="31">The sequence shown here is derived from an EMBL/GenBank/DDBJ whole genome shotgun (WGS) entry which is preliminary data.</text>
</comment>
<protein>
    <recommendedName>
        <fullName evidence="7">Geranylgeranyl transferase type-1 subunit beta</fullName>
        <ecNumber evidence="6">2.5.1.59</ecNumber>
    </recommendedName>
    <alternativeName>
        <fullName evidence="20">Geranylgeranyl transferase type I subunit beta</fullName>
    </alternativeName>
    <alternativeName>
        <fullName evidence="23">Type I protein geranyl-geranyltransferase subunit beta</fullName>
    </alternativeName>
</protein>
<feature type="domain" description="RING-type" evidence="26">
    <location>
        <begin position="600"/>
        <end position="642"/>
    </location>
</feature>
<comment type="cofactor">
    <cofactor evidence="2">
        <name>Zn(2+)</name>
        <dbReference type="ChEBI" id="CHEBI:29105"/>
    </cofactor>
</comment>
<dbReference type="CDD" id="cd02895">
    <property type="entry name" value="GGTase-I"/>
    <property type="match status" value="1"/>
</dbReference>
<dbReference type="Gene3D" id="1.20.5.170">
    <property type="match status" value="1"/>
</dbReference>
<feature type="compositionally biased region" description="Low complexity" evidence="25">
    <location>
        <begin position="643"/>
        <end position="657"/>
    </location>
</feature>
<dbReference type="InterPro" id="IPR013083">
    <property type="entry name" value="Znf_RING/FYVE/PHD"/>
</dbReference>
<evidence type="ECO:0000256" key="1">
    <source>
        <dbReference type="ARBA" id="ARBA00001946"/>
    </source>
</evidence>
<dbReference type="SMART" id="SM00502">
    <property type="entry name" value="BBC"/>
    <property type="match status" value="1"/>
</dbReference>
<keyword evidence="12" id="KW-0479">Metal-binding</keyword>
<dbReference type="PROSITE" id="PS50853">
    <property type="entry name" value="FN3"/>
    <property type="match status" value="1"/>
</dbReference>
<evidence type="ECO:0000259" key="30">
    <source>
        <dbReference type="PROSITE" id="PS51262"/>
    </source>
</evidence>
<evidence type="ECO:0000256" key="15">
    <source>
        <dbReference type="ARBA" id="ARBA00022786"/>
    </source>
</evidence>
<dbReference type="PROSITE" id="PS51262">
    <property type="entry name" value="COS"/>
    <property type="match status" value="1"/>
</dbReference>
<evidence type="ECO:0000256" key="5">
    <source>
        <dbReference type="ARBA" id="ARBA00010497"/>
    </source>
</evidence>